<feature type="compositionally biased region" description="Polar residues" evidence="3">
    <location>
        <begin position="12"/>
        <end position="21"/>
    </location>
</feature>
<evidence type="ECO:0000256" key="2">
    <source>
        <dbReference type="SAM" id="Coils"/>
    </source>
</evidence>
<evidence type="ECO:0000256" key="1">
    <source>
        <dbReference type="ARBA" id="ARBA00023054"/>
    </source>
</evidence>
<evidence type="ECO:0000256" key="3">
    <source>
        <dbReference type="SAM" id="MobiDB-lite"/>
    </source>
</evidence>
<evidence type="ECO:0000313" key="5">
    <source>
        <dbReference type="Proteomes" id="UP000694395"/>
    </source>
</evidence>
<feature type="compositionally biased region" description="Basic and acidic residues" evidence="3">
    <location>
        <begin position="793"/>
        <end position="810"/>
    </location>
</feature>
<feature type="region of interest" description="Disordered" evidence="3">
    <location>
        <begin position="763"/>
        <end position="810"/>
    </location>
</feature>
<feature type="compositionally biased region" description="Basic and acidic residues" evidence="3">
    <location>
        <begin position="557"/>
        <end position="592"/>
    </location>
</feature>
<keyword evidence="1 2" id="KW-0175">Coiled coil</keyword>
<reference evidence="4" key="2">
    <citation type="submission" date="2025-08" db="UniProtKB">
        <authorList>
            <consortium name="Ensembl"/>
        </authorList>
    </citation>
    <scope>IDENTIFICATION</scope>
</reference>
<organism evidence="4 5">
    <name type="scientific">Oncorhynchus mykiss</name>
    <name type="common">Rainbow trout</name>
    <name type="synonym">Salmo gairdneri</name>
    <dbReference type="NCBI Taxonomy" id="8022"/>
    <lineage>
        <taxon>Eukaryota</taxon>
        <taxon>Metazoa</taxon>
        <taxon>Chordata</taxon>
        <taxon>Craniata</taxon>
        <taxon>Vertebrata</taxon>
        <taxon>Euteleostomi</taxon>
        <taxon>Actinopterygii</taxon>
        <taxon>Neopterygii</taxon>
        <taxon>Teleostei</taxon>
        <taxon>Protacanthopterygii</taxon>
        <taxon>Salmoniformes</taxon>
        <taxon>Salmonidae</taxon>
        <taxon>Salmoninae</taxon>
        <taxon>Oncorhynchus</taxon>
    </lineage>
</organism>
<feature type="region of interest" description="Disordered" evidence="3">
    <location>
        <begin position="163"/>
        <end position="242"/>
    </location>
</feature>
<feature type="region of interest" description="Disordered" evidence="3">
    <location>
        <begin position="85"/>
        <end position="146"/>
    </location>
</feature>
<name>A0A8C7WJ40_ONCMY</name>
<dbReference type="AlphaFoldDB" id="A0A8C7WJ40"/>
<feature type="compositionally biased region" description="Basic residues" evidence="3">
    <location>
        <begin position="601"/>
        <end position="611"/>
    </location>
</feature>
<accession>A0A8C7WJ40</accession>
<feature type="region of interest" description="Disordered" evidence="3">
    <location>
        <begin position="557"/>
        <end position="648"/>
    </location>
</feature>
<dbReference type="GO" id="GO:0016020">
    <property type="term" value="C:membrane"/>
    <property type="evidence" value="ECO:0007669"/>
    <property type="project" value="TreeGrafter"/>
</dbReference>
<dbReference type="PANTHER" id="PTHR28638">
    <property type="entry name" value="CELL CYCLE PROGRESSION PROTEIN 1"/>
    <property type="match status" value="1"/>
</dbReference>
<dbReference type="InterPro" id="IPR051990">
    <property type="entry name" value="CCPG1/PBIP1"/>
</dbReference>
<reference evidence="4" key="1">
    <citation type="submission" date="2020-07" db="EMBL/GenBank/DDBJ databases">
        <title>A long reads based de novo assembly of the rainbow trout Arlee double haploid line genome.</title>
        <authorList>
            <person name="Gao G."/>
            <person name="Palti Y."/>
        </authorList>
    </citation>
    <scope>NUCLEOTIDE SEQUENCE [LARGE SCALE GENOMIC DNA]</scope>
</reference>
<dbReference type="Gene3D" id="1.20.120.20">
    <property type="entry name" value="Apolipoprotein"/>
    <property type="match status" value="1"/>
</dbReference>
<feature type="compositionally biased region" description="Acidic residues" evidence="3">
    <location>
        <begin position="126"/>
        <end position="135"/>
    </location>
</feature>
<feature type="compositionally biased region" description="Basic residues" evidence="3">
    <location>
        <begin position="781"/>
        <end position="792"/>
    </location>
</feature>
<dbReference type="Proteomes" id="UP000694395">
    <property type="component" value="Chromosome 26"/>
</dbReference>
<feature type="region of interest" description="Disordered" evidence="3">
    <location>
        <begin position="1"/>
        <end position="26"/>
    </location>
</feature>
<evidence type="ECO:0000313" key="4">
    <source>
        <dbReference type="Ensembl" id="ENSOMYP00000104634.2"/>
    </source>
</evidence>
<keyword evidence="5" id="KW-1185">Reference proteome</keyword>
<proteinExistence type="predicted"/>
<sequence length="826" mass="94665">MSESSSDTESSCGWTIISNEGSDIEALGPENGLECGSDLPESAVLEPELLQDQLTTLSAEFTEERGESSLNATLKEETLDEILSASEAGGEVAGDEQVTLCSSSDHSDIVTLGDTRETELGPWDEQAVEEEEGAVSEELYLGTSSSSQYTFSAAETVFPAEQPVVADSSSSSEDEGGVQVTPVVRRRRVRKSTTSSVAEPGEEVQESGPSDREETLEEEQKEVQEEEVQQEPRVAPPPQGHVSSTLNKCILLALVIAISMGFGHFYGKFEGTVQVQDRQKNVEKICGVNDLDHSRDLQPQCHKGPNVINKAQKEDLVVKLKQTGEERVKIESKQSHLMVENQLLKSSLEREEESLSTLQEELRNLRSQIRDLEETGAGTDSILSENQRLKDHLEEETQRLRSFLSQREALMAEAQTLRRELDNERRVTDQLREQLSSRNTRAGGEIDPETEELQSRLMELQKKLSFEQQRSDLWERLYVETKEERAKGDKQAKVKRSKDGVIGKVKDTFDAVKNSTKEFVHHHKEQITKAKEAVKENLRKFSDSVKSTFRHFKDSASRMMDKTYRPHDRRFHERKEAKTEQPEHHRDHGNKDSEEEPWQPRTHKPLHRHPRKSTDDSFQAHRNTRKSGGKVEEDPEAEQQQRGVPKGCSGVFDCAYQESMSLFNKAMDPIRADEFNQLLHSYLQQEVDHFHHWTELESFIKHFFHNGVFIHDQMLFTDFVSGVEDYLEDMDEYHGHNDDVFEDLDEYVYRHFFGDTYSQRYGSSRPFEVPNTDTKEERLAKHQQRNQRARPRSQRERKWSRAGRNTDRHMADVKIELGPMPFDPKY</sequence>
<feature type="compositionally biased region" description="Acidic residues" evidence="3">
    <location>
        <begin position="214"/>
        <end position="229"/>
    </location>
</feature>
<evidence type="ECO:0008006" key="6">
    <source>
        <dbReference type="Google" id="ProtNLM"/>
    </source>
</evidence>
<feature type="coiled-coil region" evidence="2">
    <location>
        <begin position="341"/>
        <end position="470"/>
    </location>
</feature>
<protein>
    <recommendedName>
        <fullName evidence="6">Cell cycle progression protein 1</fullName>
    </recommendedName>
</protein>
<reference evidence="4" key="3">
    <citation type="submission" date="2025-09" db="UniProtKB">
        <authorList>
            <consortium name="Ensembl"/>
        </authorList>
    </citation>
    <scope>IDENTIFICATION</scope>
</reference>
<dbReference type="Ensembl" id="ENSOMYT00000113446.2">
    <property type="protein sequence ID" value="ENSOMYP00000104634.2"/>
    <property type="gene ID" value="ENSOMYG00000046967.2"/>
</dbReference>
<dbReference type="PANTHER" id="PTHR28638:SF2">
    <property type="entry name" value="CELL CYCLE PROGRESSION PROTEIN 1"/>
    <property type="match status" value="1"/>
</dbReference>
<dbReference type="GeneTree" id="ENSGT00940000166643"/>
<feature type="compositionally biased region" description="Low complexity" evidence="3">
    <location>
        <begin position="1"/>
        <end position="11"/>
    </location>
</feature>